<dbReference type="OrthoDB" id="272271at2759"/>
<dbReference type="SUPFAM" id="SSF51556">
    <property type="entry name" value="Metallo-dependent hydrolases"/>
    <property type="match status" value="1"/>
</dbReference>
<keyword evidence="13" id="KW-1185">Reference proteome</keyword>
<organism evidence="12 13">
    <name type="scientific">Fistulifera solaris</name>
    <name type="common">Oleaginous diatom</name>
    <dbReference type="NCBI Taxonomy" id="1519565"/>
    <lineage>
        <taxon>Eukaryota</taxon>
        <taxon>Sar</taxon>
        <taxon>Stramenopiles</taxon>
        <taxon>Ochrophyta</taxon>
        <taxon>Bacillariophyta</taxon>
        <taxon>Bacillariophyceae</taxon>
        <taxon>Bacillariophycidae</taxon>
        <taxon>Naviculales</taxon>
        <taxon>Naviculaceae</taxon>
        <taxon>Fistulifera</taxon>
    </lineage>
</organism>
<evidence type="ECO:0000256" key="5">
    <source>
        <dbReference type="ARBA" id="ARBA00022723"/>
    </source>
</evidence>
<dbReference type="GO" id="GO:0006154">
    <property type="term" value="P:adenosine catabolic process"/>
    <property type="evidence" value="ECO:0007669"/>
    <property type="project" value="TreeGrafter"/>
</dbReference>
<dbReference type="InParanoid" id="A0A1Z5K4G7"/>
<dbReference type="GO" id="GO:0006166">
    <property type="term" value="P:purine ribonucleoside salvage"/>
    <property type="evidence" value="ECO:0007669"/>
    <property type="project" value="UniProtKB-KW"/>
</dbReference>
<evidence type="ECO:0000256" key="10">
    <source>
        <dbReference type="ARBA" id="ARBA00048787"/>
    </source>
</evidence>
<evidence type="ECO:0000256" key="4">
    <source>
        <dbReference type="ARBA" id="ARBA00018099"/>
    </source>
</evidence>
<dbReference type="GO" id="GO:0046103">
    <property type="term" value="P:inosine biosynthetic process"/>
    <property type="evidence" value="ECO:0007669"/>
    <property type="project" value="TreeGrafter"/>
</dbReference>
<dbReference type="Pfam" id="PF00962">
    <property type="entry name" value="A_deaminase"/>
    <property type="match status" value="1"/>
</dbReference>
<keyword evidence="9" id="KW-0546">Nucleotide metabolism</keyword>
<comment type="caution">
    <text evidence="12">The sequence shown here is derived from an EMBL/GenBank/DDBJ whole genome shotgun (WGS) entry which is preliminary data.</text>
</comment>
<dbReference type="UniPathway" id="UPA00606"/>
<dbReference type="Proteomes" id="UP000198406">
    <property type="component" value="Unassembled WGS sequence"/>
</dbReference>
<keyword evidence="5" id="KW-0479">Metal-binding</keyword>
<evidence type="ECO:0000256" key="9">
    <source>
        <dbReference type="ARBA" id="ARBA00023080"/>
    </source>
</evidence>
<evidence type="ECO:0000256" key="8">
    <source>
        <dbReference type="ARBA" id="ARBA00022833"/>
    </source>
</evidence>
<dbReference type="GO" id="GO:0009168">
    <property type="term" value="P:purine ribonucleoside monophosphate biosynthetic process"/>
    <property type="evidence" value="ECO:0007669"/>
    <property type="project" value="InterPro"/>
</dbReference>
<dbReference type="EMBL" id="BDSP01000155">
    <property type="protein sequence ID" value="GAX21147.1"/>
    <property type="molecule type" value="Genomic_DNA"/>
</dbReference>
<dbReference type="PANTHER" id="PTHR11409">
    <property type="entry name" value="ADENOSINE DEAMINASE"/>
    <property type="match status" value="1"/>
</dbReference>
<gene>
    <name evidence="12" type="ORF">FisN_23Hu161</name>
</gene>
<dbReference type="Gene3D" id="3.20.20.140">
    <property type="entry name" value="Metal-dependent hydrolases"/>
    <property type="match status" value="1"/>
</dbReference>
<comment type="catalytic activity">
    <reaction evidence="10">
        <text>N(6)-methyl-AMP + H2O + H(+) = IMP + methylamine</text>
        <dbReference type="Rhea" id="RHEA:16001"/>
        <dbReference type="ChEBI" id="CHEBI:15377"/>
        <dbReference type="ChEBI" id="CHEBI:15378"/>
        <dbReference type="ChEBI" id="CHEBI:58053"/>
        <dbReference type="ChEBI" id="CHEBI:59338"/>
        <dbReference type="ChEBI" id="CHEBI:144842"/>
    </reaction>
    <physiologicalReaction direction="left-to-right" evidence="10">
        <dbReference type="Rhea" id="RHEA:16002"/>
    </physiologicalReaction>
</comment>
<evidence type="ECO:0000256" key="7">
    <source>
        <dbReference type="ARBA" id="ARBA00022801"/>
    </source>
</evidence>
<dbReference type="GO" id="GO:0004000">
    <property type="term" value="F:adenosine deaminase activity"/>
    <property type="evidence" value="ECO:0007669"/>
    <property type="project" value="TreeGrafter"/>
</dbReference>
<evidence type="ECO:0000256" key="3">
    <source>
        <dbReference type="ARBA" id="ARBA00006676"/>
    </source>
</evidence>
<dbReference type="GO" id="GO:0046872">
    <property type="term" value="F:metal ion binding"/>
    <property type="evidence" value="ECO:0007669"/>
    <property type="project" value="UniProtKB-KW"/>
</dbReference>
<dbReference type="PROSITE" id="PS00485">
    <property type="entry name" value="A_DEAMINASE"/>
    <property type="match status" value="1"/>
</dbReference>
<keyword evidence="7 12" id="KW-0378">Hydrolase</keyword>
<dbReference type="GO" id="GO:0009117">
    <property type="term" value="P:nucleotide metabolic process"/>
    <property type="evidence" value="ECO:0007669"/>
    <property type="project" value="UniProtKB-KW"/>
</dbReference>
<sequence>MRETDFKRKYDNSNGPLASSLYSFLQKIPKVELHAHLNGCIRPDTLFALAEEKGVTLSSHHFQPAKKNENNQNRYHTDDEDALLYNVQPRSLHDCFDMFAEIPRCVSDVTSLRRITFEALHDFAAHNVLYLELRTTPKVLNAECDKRQYLETVLGVMNEFEQSRTRPMTCRLIVAIDRSLSEQEACENVELAIDLRKSTLYADRIVGMDLGGNPTRGDFRIVRPHLERARQAGLRITLHCGEVADSGAMTSDHDDESSPPKYSETQAMLEFGPDRLGHALFVPNTLWSSQQRHIPVETCPMSNVMTLELAQHVRGHLIEGLQQHPQLREWLDTQYPLAIGTDDPGVFDTNPTKELWLLCRAFDLNVSMICRLVEQSVEYAFCDETTKRRLQKDIHEQMLLLLQSNRDK</sequence>
<reference evidence="12 13" key="1">
    <citation type="journal article" date="2015" name="Plant Cell">
        <title>Oil accumulation by the oleaginous diatom Fistulifera solaris as revealed by the genome and transcriptome.</title>
        <authorList>
            <person name="Tanaka T."/>
            <person name="Maeda Y."/>
            <person name="Veluchamy A."/>
            <person name="Tanaka M."/>
            <person name="Abida H."/>
            <person name="Marechal E."/>
            <person name="Bowler C."/>
            <person name="Muto M."/>
            <person name="Sunaga Y."/>
            <person name="Tanaka M."/>
            <person name="Yoshino T."/>
            <person name="Taniguchi T."/>
            <person name="Fukuda Y."/>
            <person name="Nemoto M."/>
            <person name="Matsumoto M."/>
            <person name="Wong P.S."/>
            <person name="Aburatani S."/>
            <person name="Fujibuchi W."/>
        </authorList>
    </citation>
    <scope>NUCLEOTIDE SEQUENCE [LARGE SCALE GENOMIC DNA]</scope>
    <source>
        <strain evidence="12 13">JPCC DA0580</strain>
    </source>
</reference>
<comment type="pathway">
    <text evidence="2">Purine metabolism; purine nucleoside salvage.</text>
</comment>
<evidence type="ECO:0000256" key="6">
    <source>
        <dbReference type="ARBA" id="ARBA00022726"/>
    </source>
</evidence>
<dbReference type="GO" id="GO:0062154">
    <property type="term" value="F:N6-methyl-AMP deaminase activity"/>
    <property type="evidence" value="ECO:0007669"/>
    <property type="project" value="RHEA"/>
</dbReference>
<keyword evidence="6" id="KW-0660">Purine salvage</keyword>
<proteinExistence type="inferred from homology"/>
<comment type="cofactor">
    <cofactor evidence="1">
        <name>Zn(2+)</name>
        <dbReference type="ChEBI" id="CHEBI:29105"/>
    </cofactor>
</comment>
<evidence type="ECO:0000259" key="11">
    <source>
        <dbReference type="Pfam" id="PF00962"/>
    </source>
</evidence>
<dbReference type="InterPro" id="IPR006650">
    <property type="entry name" value="A/AMP_deam_AS"/>
</dbReference>
<evidence type="ECO:0000313" key="12">
    <source>
        <dbReference type="EMBL" id="GAX21147.1"/>
    </source>
</evidence>
<evidence type="ECO:0000313" key="13">
    <source>
        <dbReference type="Proteomes" id="UP000198406"/>
    </source>
</evidence>
<dbReference type="PANTHER" id="PTHR11409:SF42">
    <property type="entry name" value="ADENOSINE DEAMINASE-LIKE PROTEIN"/>
    <property type="match status" value="1"/>
</dbReference>
<dbReference type="AlphaFoldDB" id="A0A1Z5K4G7"/>
<keyword evidence="8" id="KW-0862">Zinc</keyword>
<name>A0A1Z5K4G7_FISSO</name>
<evidence type="ECO:0000256" key="1">
    <source>
        <dbReference type="ARBA" id="ARBA00001947"/>
    </source>
</evidence>
<dbReference type="InterPro" id="IPR032466">
    <property type="entry name" value="Metal_Hydrolase"/>
</dbReference>
<dbReference type="InterPro" id="IPR006330">
    <property type="entry name" value="Ado/ade_deaminase"/>
</dbReference>
<comment type="similarity">
    <text evidence="3">Belongs to the metallo-dependent hydrolases superfamily. Adenosine and AMP deaminases family.</text>
</comment>
<evidence type="ECO:0000256" key="2">
    <source>
        <dbReference type="ARBA" id="ARBA00005058"/>
    </source>
</evidence>
<feature type="domain" description="Adenosine deaminase" evidence="11">
    <location>
        <begin position="29"/>
        <end position="396"/>
    </location>
</feature>
<accession>A0A1Z5K4G7</accession>
<protein>
    <recommendedName>
        <fullName evidence="4">Adenosine deaminase</fullName>
    </recommendedName>
</protein>
<dbReference type="InterPro" id="IPR001365">
    <property type="entry name" value="A_deaminase_dom"/>
</dbReference>